<dbReference type="InterPro" id="IPR036457">
    <property type="entry name" value="PPM-type-like_dom_sf"/>
</dbReference>
<evidence type="ECO:0000313" key="1">
    <source>
        <dbReference type="EMBL" id="UUL81820.1"/>
    </source>
</evidence>
<dbReference type="Gene3D" id="3.60.40.10">
    <property type="entry name" value="PPM-type phosphatase domain"/>
    <property type="match status" value="1"/>
</dbReference>
<reference evidence="1" key="1">
    <citation type="submission" date="2022-07" db="EMBL/GenBank/DDBJ databases">
        <title>Sphingomonas sp. nov., a novel bacterium isolated from the north slope of the Mount Everest.</title>
        <authorList>
            <person name="Cui X."/>
            <person name="Liu Y."/>
        </authorList>
    </citation>
    <scope>NUCLEOTIDE SEQUENCE</scope>
    <source>
        <strain evidence="1">S5-59</strain>
    </source>
</reference>
<sequence length="273" mass="28432">MHFDLLQSIGLAGDAATPNDDRAGCGDTLAWVIDGATDLGPPGLLGERGGAAWLASVTDAAFAGVAPGSIARVCSDVFAVIERRYRSEHRREPEAAWELPSGSMLAVSIVGEQLDCGWIGDCAGLLRHGDTVRWIGAAPDRSGERAQAAALGVGIGAAKQRAPLVTADRRAARGRPGRRVLGVNAGRSQAVLTTARVPVARGDMLLLMSDGFSALVDAYGAYDGEGLMAAIEARGLAALAVELRAIEAEDAACVRFPRFKQCDDATALWVRVG</sequence>
<name>A0ABY5L4E4_9SPHN</name>
<organism evidence="1 2">
    <name type="scientific">Sphingomonas qomolangmaensis</name>
    <dbReference type="NCBI Taxonomy" id="2918765"/>
    <lineage>
        <taxon>Bacteria</taxon>
        <taxon>Pseudomonadati</taxon>
        <taxon>Pseudomonadota</taxon>
        <taxon>Alphaproteobacteria</taxon>
        <taxon>Sphingomonadales</taxon>
        <taxon>Sphingomonadaceae</taxon>
        <taxon>Sphingomonas</taxon>
    </lineage>
</organism>
<keyword evidence="2" id="KW-1185">Reference proteome</keyword>
<evidence type="ECO:0000313" key="2">
    <source>
        <dbReference type="Proteomes" id="UP001058533"/>
    </source>
</evidence>
<dbReference type="RefSeq" id="WP_256505554.1">
    <property type="nucleotide sequence ID" value="NZ_CP101740.1"/>
</dbReference>
<protein>
    <submittedName>
        <fullName evidence="1">Serine/threonine-protein phosphatase</fullName>
    </submittedName>
</protein>
<accession>A0ABY5L4E4</accession>
<dbReference type="SUPFAM" id="SSF81606">
    <property type="entry name" value="PP2C-like"/>
    <property type="match status" value="1"/>
</dbReference>
<dbReference type="EMBL" id="CP101740">
    <property type="protein sequence ID" value="UUL81820.1"/>
    <property type="molecule type" value="Genomic_DNA"/>
</dbReference>
<proteinExistence type="predicted"/>
<dbReference type="Proteomes" id="UP001058533">
    <property type="component" value="Chromosome"/>
</dbReference>
<gene>
    <name evidence="1" type="ORF">NMP03_11495</name>
</gene>